<feature type="domain" description="Clp R" evidence="11">
    <location>
        <begin position="2"/>
        <end position="144"/>
    </location>
</feature>
<dbReference type="FunFam" id="3.40.50.300:FF:000010">
    <property type="entry name" value="Chaperone clpB 1, putative"/>
    <property type="match status" value="1"/>
</dbReference>
<dbReference type="InterPro" id="IPR004176">
    <property type="entry name" value="Clp_R_N"/>
</dbReference>
<evidence type="ECO:0000256" key="6">
    <source>
        <dbReference type="ARBA" id="ARBA00023016"/>
    </source>
</evidence>
<dbReference type="InterPro" id="IPR001270">
    <property type="entry name" value="ClpA/B"/>
</dbReference>
<dbReference type="Pfam" id="PF10431">
    <property type="entry name" value="ClpB_D2-small"/>
    <property type="match status" value="1"/>
</dbReference>
<gene>
    <name evidence="12" type="ORF">QQ91_0004375</name>
</gene>
<dbReference type="CDD" id="cd19499">
    <property type="entry name" value="RecA-like_ClpB_Hsp104-like"/>
    <property type="match status" value="1"/>
</dbReference>
<keyword evidence="3 10" id="KW-0677">Repeat</keyword>
<dbReference type="AlphaFoldDB" id="A0ABD4T0B9"/>
<dbReference type="InterPro" id="IPR036628">
    <property type="entry name" value="Clp_N_dom_sf"/>
</dbReference>
<dbReference type="CDD" id="cd00009">
    <property type="entry name" value="AAA"/>
    <property type="match status" value="1"/>
</dbReference>
<dbReference type="GO" id="GO:0005737">
    <property type="term" value="C:cytoplasm"/>
    <property type="evidence" value="ECO:0007669"/>
    <property type="project" value="UniProtKB-SubCell"/>
</dbReference>
<dbReference type="RefSeq" id="WP_166280501.1">
    <property type="nucleotide sequence ID" value="NZ_JTHE03000028.1"/>
</dbReference>
<dbReference type="GO" id="GO:0005524">
    <property type="term" value="F:ATP binding"/>
    <property type="evidence" value="ECO:0007669"/>
    <property type="project" value="UniProtKB-KW"/>
</dbReference>
<dbReference type="InterPro" id="IPR018368">
    <property type="entry name" value="ClpA/B_CS1"/>
</dbReference>
<evidence type="ECO:0000313" key="12">
    <source>
        <dbReference type="EMBL" id="MCM1982068.1"/>
    </source>
</evidence>
<comment type="caution">
    <text evidence="12">The sequence shown here is derived from an EMBL/GenBank/DDBJ whole genome shotgun (WGS) entry which is preliminary data.</text>
</comment>
<reference evidence="12 13" key="1">
    <citation type="journal article" date="2015" name="Genome Announc.">
        <title>Draft Genome Sequence of Filamentous Marine Cyanobacterium Lyngbya confervoides Strain BDU141951.</title>
        <authorList>
            <person name="Chandrababunaidu M.M."/>
            <person name="Sen D."/>
            <person name="Tripathy S."/>
        </authorList>
    </citation>
    <scope>NUCLEOTIDE SEQUENCE [LARGE SCALE GENOMIC DNA]</scope>
    <source>
        <strain evidence="12 13">BDU141951</strain>
    </source>
</reference>
<evidence type="ECO:0000313" key="13">
    <source>
        <dbReference type="Proteomes" id="UP000031561"/>
    </source>
</evidence>
<evidence type="ECO:0000259" key="11">
    <source>
        <dbReference type="PROSITE" id="PS51903"/>
    </source>
</evidence>
<dbReference type="SMART" id="SM01086">
    <property type="entry name" value="ClpB_D2-small"/>
    <property type="match status" value="1"/>
</dbReference>
<dbReference type="FunFam" id="3.40.50.300:FF:000025">
    <property type="entry name" value="ATP-dependent Clp protease subunit"/>
    <property type="match status" value="1"/>
</dbReference>
<dbReference type="Proteomes" id="UP000031561">
    <property type="component" value="Unassembled WGS sequence"/>
</dbReference>
<dbReference type="Gene3D" id="3.40.50.300">
    <property type="entry name" value="P-loop containing nucleotide triphosphate hydrolases"/>
    <property type="match status" value="2"/>
</dbReference>
<name>A0ABD4T0B9_9CYAN</name>
<organism evidence="12 13">
    <name type="scientific">Lyngbya confervoides BDU141951</name>
    <dbReference type="NCBI Taxonomy" id="1574623"/>
    <lineage>
        <taxon>Bacteria</taxon>
        <taxon>Bacillati</taxon>
        <taxon>Cyanobacteriota</taxon>
        <taxon>Cyanophyceae</taxon>
        <taxon>Oscillatoriophycideae</taxon>
        <taxon>Oscillatoriales</taxon>
        <taxon>Microcoleaceae</taxon>
        <taxon>Lyngbya</taxon>
    </lineage>
</organism>
<dbReference type="Pfam" id="PF17871">
    <property type="entry name" value="AAA_lid_9"/>
    <property type="match status" value="1"/>
</dbReference>
<dbReference type="Gene3D" id="1.10.8.60">
    <property type="match status" value="2"/>
</dbReference>
<sequence>MFERFNDQAIAAIMIAQQEARQLGQTMVGTELMLVGAIAQGESVVSSYLHSAGVTLRTVQSAVEKLLGKGPVHAKAEIPFTPAAQAILNQSIQAALELKQPLVGPEHLVLAMVRDASSSASQTLQRLGIDLQEMEETLVEAAKERLAVPAGSGTPEGGAAPRSGKVLANFTRDLTQLAAQNKLDPVVGRDREIERLVQILCRRRKNNPMLLGSPGVGKTAIAEGLAQRIVNREVPDLLYDRRVLSLDVAALVAGTRMRGEFEERLKQLVSEVRAAGNIMLVVDEAHTLLGTGSMAGGMDAANLLKPALARGDLQCIGATTLEEYRQHIEKDAALERRFQPIQVEAPSVAETFEILKGVRPAYEAHHRLSITDAALEAAARLSDRYIADRALPDKAIDLIDEAGSRVRFRADSTGSINPQVTVAEIAQVLEAWTQIPVGQLTQSESTQLLALEDRLQERIVGQTAAVTSIARAIRRGRVGLQSATRPLGSFIFCGPTGVGKTELTKALAHCLFGSSEALVRLDMSEYMEPQAVSKLIGAPPGYVGYGEGGQLTEAVRRRPYTVVLFDEIEKAHPDVFNLLLQLLEEGQLTDSQGRSVNFKNTLIILTSNLGARAIEKQGGGFGFELAAGAQAQYQRICDRVQDALKAAFRPEFLNRLDEVVVFQPLTRHQVSHIADLLIQDVAERLQAQSMNLTVTPALRDQLIQVGYDPAYGARPMRRAITQLVEDTLAEAILAGDLQPGETACLDLDEHRQVRLRPQPAPVAVGVA</sequence>
<keyword evidence="13" id="KW-1185">Reference proteome</keyword>
<keyword evidence="8" id="KW-0143">Chaperone</keyword>
<evidence type="ECO:0000256" key="4">
    <source>
        <dbReference type="ARBA" id="ARBA00022741"/>
    </source>
</evidence>
<evidence type="ECO:0000256" key="2">
    <source>
        <dbReference type="ARBA" id="ARBA00008675"/>
    </source>
</evidence>
<comment type="subcellular location">
    <subcellularLocation>
        <location evidence="1">Cytoplasm</location>
    </subcellularLocation>
</comment>
<dbReference type="FunFam" id="1.10.8.60:FF:000011">
    <property type="entry name" value="ATP-dependent Clp protease ATP-binding subunit"/>
    <property type="match status" value="1"/>
</dbReference>
<evidence type="ECO:0000256" key="5">
    <source>
        <dbReference type="ARBA" id="ARBA00022840"/>
    </source>
</evidence>
<dbReference type="EMBL" id="JTHE03000028">
    <property type="protein sequence ID" value="MCM1982068.1"/>
    <property type="molecule type" value="Genomic_DNA"/>
</dbReference>
<proteinExistence type="inferred from homology"/>
<keyword evidence="6" id="KW-0346">Stress response</keyword>
<keyword evidence="7" id="KW-0175">Coiled coil</keyword>
<accession>A0ABD4T0B9</accession>
<evidence type="ECO:0000256" key="8">
    <source>
        <dbReference type="ARBA" id="ARBA00023186"/>
    </source>
</evidence>
<keyword evidence="12" id="KW-0378">Hydrolase</keyword>
<dbReference type="InterPro" id="IPR003593">
    <property type="entry name" value="AAA+_ATPase"/>
</dbReference>
<dbReference type="InterPro" id="IPR027417">
    <property type="entry name" value="P-loop_NTPase"/>
</dbReference>
<dbReference type="SUPFAM" id="SSF52540">
    <property type="entry name" value="P-loop containing nucleoside triphosphate hydrolases"/>
    <property type="match status" value="2"/>
</dbReference>
<evidence type="ECO:0000256" key="1">
    <source>
        <dbReference type="ARBA" id="ARBA00004496"/>
    </source>
</evidence>
<evidence type="ECO:0000256" key="3">
    <source>
        <dbReference type="ARBA" id="ARBA00022737"/>
    </source>
</evidence>
<dbReference type="PROSITE" id="PS00870">
    <property type="entry name" value="CLPAB_1"/>
    <property type="match status" value="1"/>
</dbReference>
<evidence type="ECO:0000256" key="9">
    <source>
        <dbReference type="ARBA" id="ARBA00026057"/>
    </source>
</evidence>
<keyword evidence="5 12" id="KW-0067">ATP-binding</keyword>
<dbReference type="PROSITE" id="PS51903">
    <property type="entry name" value="CLP_R"/>
    <property type="match status" value="1"/>
</dbReference>
<dbReference type="Pfam" id="PF00004">
    <property type="entry name" value="AAA"/>
    <property type="match status" value="1"/>
</dbReference>
<dbReference type="PRINTS" id="PR00300">
    <property type="entry name" value="CLPPROTEASEA"/>
</dbReference>
<dbReference type="SUPFAM" id="SSF81923">
    <property type="entry name" value="Double Clp-N motif"/>
    <property type="match status" value="1"/>
</dbReference>
<dbReference type="GO" id="GO:0008233">
    <property type="term" value="F:peptidase activity"/>
    <property type="evidence" value="ECO:0007669"/>
    <property type="project" value="UniProtKB-KW"/>
</dbReference>
<dbReference type="SMART" id="SM00382">
    <property type="entry name" value="AAA"/>
    <property type="match status" value="2"/>
</dbReference>
<keyword evidence="12" id="KW-0645">Protease</keyword>
<dbReference type="InterPro" id="IPR019489">
    <property type="entry name" value="Clp_ATPase_C"/>
</dbReference>
<dbReference type="InterPro" id="IPR003959">
    <property type="entry name" value="ATPase_AAA_core"/>
</dbReference>
<dbReference type="PANTHER" id="PTHR11638:SF155">
    <property type="entry name" value="CHAPERONE PROTEIN CLPC1, CHLOROPLASTIC-LIKE"/>
    <property type="match status" value="1"/>
</dbReference>
<comment type="subunit">
    <text evidence="9">Homohexamer. The oligomerization is ATP-dependent.</text>
</comment>
<dbReference type="Pfam" id="PF07724">
    <property type="entry name" value="AAA_2"/>
    <property type="match status" value="1"/>
</dbReference>
<dbReference type="Gene3D" id="1.10.1780.10">
    <property type="entry name" value="Clp, N-terminal domain"/>
    <property type="match status" value="1"/>
</dbReference>
<protein>
    <submittedName>
        <fullName evidence="12">ATP-dependent Clp protease ATP-binding subunit</fullName>
    </submittedName>
</protein>
<evidence type="ECO:0000256" key="7">
    <source>
        <dbReference type="ARBA" id="ARBA00023054"/>
    </source>
</evidence>
<dbReference type="GO" id="GO:0006508">
    <property type="term" value="P:proteolysis"/>
    <property type="evidence" value="ECO:0007669"/>
    <property type="project" value="UniProtKB-KW"/>
</dbReference>
<evidence type="ECO:0000256" key="10">
    <source>
        <dbReference type="PROSITE-ProRule" id="PRU01251"/>
    </source>
</evidence>
<dbReference type="InterPro" id="IPR041546">
    <property type="entry name" value="ClpA/ClpB_AAA_lid"/>
</dbReference>
<dbReference type="InterPro" id="IPR050130">
    <property type="entry name" value="ClpA_ClpB"/>
</dbReference>
<dbReference type="Pfam" id="PF02861">
    <property type="entry name" value="Clp_N"/>
    <property type="match status" value="1"/>
</dbReference>
<keyword evidence="4" id="KW-0547">Nucleotide-binding</keyword>
<dbReference type="PANTHER" id="PTHR11638">
    <property type="entry name" value="ATP-DEPENDENT CLP PROTEASE"/>
    <property type="match status" value="1"/>
</dbReference>
<comment type="similarity">
    <text evidence="2">Belongs to the ClpA/ClpB family.</text>
</comment>